<dbReference type="Proteomes" id="UP000465306">
    <property type="component" value="Unassembled WGS sequence"/>
</dbReference>
<keyword evidence="2" id="KW-1185">Reference proteome</keyword>
<comment type="caution">
    <text evidence="1">The sequence shown here is derived from an EMBL/GenBank/DDBJ whole genome shotgun (WGS) entry which is preliminary data.</text>
</comment>
<evidence type="ECO:0000313" key="2">
    <source>
        <dbReference type="Proteomes" id="UP000465306"/>
    </source>
</evidence>
<organism evidence="1 2">
    <name type="scientific">Mycobacterium kubicae</name>
    <dbReference type="NCBI Taxonomy" id="120959"/>
    <lineage>
        <taxon>Bacteria</taxon>
        <taxon>Bacillati</taxon>
        <taxon>Actinomycetota</taxon>
        <taxon>Actinomycetes</taxon>
        <taxon>Mycobacteriales</taxon>
        <taxon>Mycobacteriaceae</taxon>
        <taxon>Mycobacterium</taxon>
        <taxon>Mycobacterium simiae complex</taxon>
    </lineage>
</organism>
<dbReference type="EMBL" id="BLKU01000002">
    <property type="protein sequence ID" value="GFG62938.1"/>
    <property type="molecule type" value="Genomic_DNA"/>
</dbReference>
<protein>
    <submittedName>
        <fullName evidence="1">Uncharacterized protein</fullName>
    </submittedName>
</protein>
<evidence type="ECO:0000313" key="1">
    <source>
        <dbReference type="EMBL" id="GFG62938.1"/>
    </source>
</evidence>
<sequence length="82" mass="9121">MVCDDEAPAKLAANQRNWDARAPIHVGSAFYGVGQRDPESWFADFEWRDLGELGNREVAHLQCRAPAMPLGHRDDGIRAQGC</sequence>
<gene>
    <name evidence="1" type="ORF">MKUB_04280</name>
</gene>
<name>A0ABQ1BGW1_9MYCO</name>
<accession>A0ABQ1BGW1</accession>
<proteinExistence type="predicted"/>
<reference evidence="1 2" key="1">
    <citation type="journal article" date="2019" name="Emerg. Microbes Infect.">
        <title>Comprehensive subspecies identification of 175 nontuberculous mycobacteria species based on 7547 genomic profiles.</title>
        <authorList>
            <person name="Matsumoto Y."/>
            <person name="Kinjo T."/>
            <person name="Motooka D."/>
            <person name="Nabeya D."/>
            <person name="Jung N."/>
            <person name="Uechi K."/>
            <person name="Horii T."/>
            <person name="Iida T."/>
            <person name="Fujita J."/>
            <person name="Nakamura S."/>
        </authorList>
    </citation>
    <scope>NUCLEOTIDE SEQUENCE [LARGE SCALE GENOMIC DNA]</scope>
    <source>
        <strain evidence="1 2">JCM 13573</strain>
    </source>
</reference>